<proteinExistence type="predicted"/>
<reference evidence="1 2" key="1">
    <citation type="submission" date="2023-04" db="EMBL/GenBank/DDBJ databases">
        <title>Neorhizobium petrolearium OS53, complete genome.</title>
        <authorList>
            <person name="Yu T."/>
        </authorList>
    </citation>
    <scope>NUCLEOTIDE SEQUENCE [LARGE SCALE GENOMIC DNA]</scope>
    <source>
        <strain evidence="1 2">OS53</strain>
    </source>
</reference>
<dbReference type="EMBL" id="CP123000">
    <property type="protein sequence ID" value="WGI66254.1"/>
    <property type="molecule type" value="Genomic_DNA"/>
</dbReference>
<dbReference type="RefSeq" id="WP_227703511.1">
    <property type="nucleotide sequence ID" value="NZ_CP123000.1"/>
</dbReference>
<accession>A0ABY8LVA0</accession>
<organism evidence="1 2">
    <name type="scientific">Neorhizobium petrolearium</name>
    <dbReference type="NCBI Taxonomy" id="515361"/>
    <lineage>
        <taxon>Bacteria</taxon>
        <taxon>Pseudomonadati</taxon>
        <taxon>Pseudomonadota</taxon>
        <taxon>Alphaproteobacteria</taxon>
        <taxon>Hyphomicrobiales</taxon>
        <taxon>Rhizobiaceae</taxon>
        <taxon>Rhizobium/Agrobacterium group</taxon>
        <taxon>Neorhizobium</taxon>
    </lineage>
</organism>
<keyword evidence="2" id="KW-1185">Reference proteome</keyword>
<gene>
    <name evidence="1" type="ORF">QEO92_14400</name>
</gene>
<dbReference type="Proteomes" id="UP001227095">
    <property type="component" value="Chromosome"/>
</dbReference>
<sequence>MAEAKPRKSRRCQIGGDMANIDEFAKLSLLLESKLSERGILNVDGLLMSASLPPDIEEKLDGLIDNIAELEGLIRIVHAARQGETLSPPVAGAVRVMIEEICDALFEPEELRNLSRLH</sequence>
<evidence type="ECO:0000313" key="2">
    <source>
        <dbReference type="Proteomes" id="UP001227095"/>
    </source>
</evidence>
<evidence type="ECO:0000313" key="1">
    <source>
        <dbReference type="EMBL" id="WGI66254.1"/>
    </source>
</evidence>
<name>A0ABY8LVA0_9HYPH</name>
<protein>
    <submittedName>
        <fullName evidence="1">Uncharacterized protein</fullName>
    </submittedName>
</protein>